<dbReference type="eggNOG" id="COG3568">
    <property type="taxonomic scope" value="Bacteria"/>
</dbReference>
<dbReference type="PANTHER" id="PTHR14859">
    <property type="entry name" value="CALCOFLUOR WHITE HYPERSENSITIVE PROTEIN PRECURSOR"/>
    <property type="match status" value="1"/>
</dbReference>
<evidence type="ECO:0000313" key="3">
    <source>
        <dbReference type="EMBL" id="AIY67073.1"/>
    </source>
</evidence>
<dbReference type="GO" id="GO:0016020">
    <property type="term" value="C:membrane"/>
    <property type="evidence" value="ECO:0007669"/>
    <property type="project" value="GOC"/>
</dbReference>
<dbReference type="Proteomes" id="UP000030341">
    <property type="component" value="Chromosome 2"/>
</dbReference>
<dbReference type="GO" id="GO:0003824">
    <property type="term" value="F:catalytic activity"/>
    <property type="evidence" value="ECO:0007669"/>
    <property type="project" value="InterPro"/>
</dbReference>
<accession>A0A0A7EKJ9</accession>
<dbReference type="KEGG" id="pseo:OM33_18540"/>
<dbReference type="InterPro" id="IPR036691">
    <property type="entry name" value="Endo/exonu/phosph_ase_sf"/>
</dbReference>
<name>A0A0A7EKJ9_9GAMM</name>
<evidence type="ECO:0000259" key="2">
    <source>
        <dbReference type="Pfam" id="PF03372"/>
    </source>
</evidence>
<keyword evidence="4" id="KW-1185">Reference proteome</keyword>
<feature type="signal peptide" evidence="1">
    <location>
        <begin position="1"/>
        <end position="20"/>
    </location>
</feature>
<organism evidence="3 4">
    <name type="scientific">Pseudoalteromonas piratica</name>
    <dbReference type="NCBI Taxonomy" id="1348114"/>
    <lineage>
        <taxon>Bacteria</taxon>
        <taxon>Pseudomonadati</taxon>
        <taxon>Pseudomonadota</taxon>
        <taxon>Gammaproteobacteria</taxon>
        <taxon>Alteromonadales</taxon>
        <taxon>Pseudoalteromonadaceae</taxon>
        <taxon>Pseudoalteromonas</taxon>
    </lineage>
</organism>
<dbReference type="AlphaFoldDB" id="A0A0A7EKJ9"/>
<dbReference type="GO" id="GO:0006506">
    <property type="term" value="P:GPI anchor biosynthetic process"/>
    <property type="evidence" value="ECO:0007669"/>
    <property type="project" value="TreeGrafter"/>
</dbReference>
<dbReference type="InterPro" id="IPR051916">
    <property type="entry name" value="GPI-anchor_lipid_remodeler"/>
</dbReference>
<protein>
    <recommendedName>
        <fullName evidence="2">Endonuclease/exonuclease/phosphatase domain-containing protein</fullName>
    </recommendedName>
</protein>
<dbReference type="EMBL" id="CP009889">
    <property type="protein sequence ID" value="AIY67073.1"/>
    <property type="molecule type" value="Genomic_DNA"/>
</dbReference>
<feature type="chain" id="PRO_5002028055" description="Endonuclease/exonuclease/phosphatase domain-containing protein" evidence="1">
    <location>
        <begin position="21"/>
        <end position="282"/>
    </location>
</feature>
<evidence type="ECO:0000313" key="4">
    <source>
        <dbReference type="Proteomes" id="UP000030341"/>
    </source>
</evidence>
<evidence type="ECO:0000256" key="1">
    <source>
        <dbReference type="SAM" id="SignalP"/>
    </source>
</evidence>
<dbReference type="InterPro" id="IPR005135">
    <property type="entry name" value="Endo/exonuclease/phosphatase"/>
</dbReference>
<dbReference type="Gene3D" id="3.60.10.10">
    <property type="entry name" value="Endonuclease/exonuclease/phosphatase"/>
    <property type="match status" value="1"/>
</dbReference>
<dbReference type="PANTHER" id="PTHR14859:SF15">
    <property type="entry name" value="ENDONUCLEASE_EXONUCLEASE_PHOSPHATASE DOMAIN-CONTAINING PROTEIN"/>
    <property type="match status" value="1"/>
</dbReference>
<dbReference type="STRING" id="1348114.OM33_18540"/>
<reference evidence="3 4" key="1">
    <citation type="submission" date="2014-11" db="EMBL/GenBank/DDBJ databases">
        <title>Complete Genome Sequence of Pseudoalteromonas sp. Strain OCN003 Isolated from Kaneohe Bay, Oahu, Hawaii.</title>
        <authorList>
            <person name="Beurmann S."/>
            <person name="Videau P."/>
            <person name="Ushijima B."/>
            <person name="Smith A.M."/>
            <person name="Aeby G.S."/>
            <person name="Callahan S.M."/>
            <person name="Belcaid M."/>
        </authorList>
    </citation>
    <scope>NUCLEOTIDE SEQUENCE [LARGE SCALE GENOMIC DNA]</scope>
    <source>
        <strain evidence="3 4">OCN003</strain>
    </source>
</reference>
<keyword evidence="1" id="KW-0732">Signal</keyword>
<dbReference type="Pfam" id="PF03372">
    <property type="entry name" value="Exo_endo_phos"/>
    <property type="match status" value="1"/>
</dbReference>
<gene>
    <name evidence="3" type="ORF">OM33_18540</name>
</gene>
<proteinExistence type="predicted"/>
<dbReference type="SUPFAM" id="SSF56219">
    <property type="entry name" value="DNase I-like"/>
    <property type="match status" value="1"/>
</dbReference>
<feature type="domain" description="Endonuclease/exonuclease/phosphatase" evidence="2">
    <location>
        <begin position="43"/>
        <end position="270"/>
    </location>
</feature>
<dbReference type="RefSeq" id="WP_040135830.1">
    <property type="nucleotide sequence ID" value="NZ_CP009889.1"/>
</dbReference>
<sequence>MKYKWSLVTFFFCLPMFSHAENRCNQIAASTKSLTNSDSIKVMTANLAHGRATNFSQLTTSTNEIKQNLNAISSFIQLKKPHILALQELDAPSWWSGNFNHASHIMRHSQFNSYTVTNHVNAWWGTYGTELFSTLAMKNCSGVTFKPSFPTTNKGFSYGEILLEPDISVGIVSLHLDFSRASVRSKQIEELKLHLNQNKKPLIIMGDFNTDWRWQDSVIKTLQDKYRLKLYKPNSKTLDTFGNKRLDWIMVSEHFSFKHYENVGNGLSDHMFVMAEVIYETN</sequence>
<dbReference type="HOGENOM" id="CLU_060500_4_2_6"/>